<comment type="caution">
    <text evidence="2">The sequence shown here is derived from an EMBL/GenBank/DDBJ whole genome shotgun (WGS) entry which is preliminary data.</text>
</comment>
<dbReference type="HOGENOM" id="CLU_018153_0_2_1"/>
<feature type="domain" description="CCHC-type" evidence="1">
    <location>
        <begin position="331"/>
        <end position="346"/>
    </location>
</feature>
<dbReference type="GO" id="GO:0003676">
    <property type="term" value="F:nucleic acid binding"/>
    <property type="evidence" value="ECO:0007669"/>
    <property type="project" value="InterPro"/>
</dbReference>
<organism evidence="2 3">
    <name type="scientific">Blumeria graminis f. sp. hordei (strain DH14)</name>
    <name type="common">Barley powdery mildew</name>
    <name type="synonym">Oidium monilioides f. sp. hordei</name>
    <dbReference type="NCBI Taxonomy" id="546991"/>
    <lineage>
        <taxon>Eukaryota</taxon>
        <taxon>Fungi</taxon>
        <taxon>Dikarya</taxon>
        <taxon>Ascomycota</taxon>
        <taxon>Pezizomycotina</taxon>
        <taxon>Leotiomycetes</taxon>
        <taxon>Erysiphales</taxon>
        <taxon>Erysiphaceae</taxon>
        <taxon>Blumeria</taxon>
        <taxon>Blumeria hordei</taxon>
    </lineage>
</organism>
<dbReference type="Pfam" id="PF00098">
    <property type="entry name" value="zf-CCHC"/>
    <property type="match status" value="1"/>
</dbReference>
<dbReference type="InParanoid" id="N1JQD8"/>
<gene>
    <name evidence="2" type="ORF">BGHDH14_bgh04125</name>
</gene>
<accession>N1JQD8</accession>
<dbReference type="EMBL" id="CAUH01007225">
    <property type="protein sequence ID" value="CCU82935.1"/>
    <property type="molecule type" value="Genomic_DNA"/>
</dbReference>
<sequence>MKAEQRRATQKAAQFTICSTAIDGVEAALAPLSIGENKDFVDSIKVYLRAAIAQFVVAGASTTPPVLPHRPASVTQPATVTPVAVQQTIATAVASPPSRSTWATVACAGLQKTSIQTPARNNSATAALAARKPEKKAVIATSQDDRLFLQIDEKHEWRQLSPAGICEAVAKQTQCAPADVDQVQRVPTGFAIRAENPDAKIRLLEAANSFAPVEAKLGPPSDLISLRIATVPVAVYGLEGRIEVTAEILAGEILRVTNYTPTKVRIHGKTKPGAPYRSWVVLFPREACPKPGFRLFDDSGIATIQRTRPLIQQCRRCLGFHATRGCSRAPACWNCGSTMHSAFECKAAAKCRNCGGPHQSGS</sequence>
<evidence type="ECO:0000313" key="3">
    <source>
        <dbReference type="Proteomes" id="UP000015441"/>
    </source>
</evidence>
<dbReference type="GO" id="GO:0008270">
    <property type="term" value="F:zinc ion binding"/>
    <property type="evidence" value="ECO:0007669"/>
    <property type="project" value="InterPro"/>
</dbReference>
<protein>
    <submittedName>
        <fullName evidence="2">EKA-like protein</fullName>
    </submittedName>
</protein>
<dbReference type="OrthoDB" id="3598344at2759"/>
<evidence type="ECO:0000259" key="1">
    <source>
        <dbReference type="Pfam" id="PF00098"/>
    </source>
</evidence>
<name>N1JQD8_BLUG1</name>
<reference evidence="2 3" key="1">
    <citation type="journal article" date="2010" name="Science">
        <title>Genome expansion and gene loss in powdery mildew fungi reveal tradeoffs in extreme parasitism.</title>
        <authorList>
            <person name="Spanu P.D."/>
            <person name="Abbott J.C."/>
            <person name="Amselem J."/>
            <person name="Burgis T.A."/>
            <person name="Soanes D.M."/>
            <person name="Stueber K."/>
            <person name="Ver Loren van Themaat E."/>
            <person name="Brown J.K.M."/>
            <person name="Butcher S.A."/>
            <person name="Gurr S.J."/>
            <person name="Lebrun M.-H."/>
            <person name="Ridout C.J."/>
            <person name="Schulze-Lefert P."/>
            <person name="Talbot N.J."/>
            <person name="Ahmadinejad N."/>
            <person name="Ametz C."/>
            <person name="Barton G.R."/>
            <person name="Benjdia M."/>
            <person name="Bidzinski P."/>
            <person name="Bindschedler L.V."/>
            <person name="Both M."/>
            <person name="Brewer M.T."/>
            <person name="Cadle-Davidson L."/>
            <person name="Cadle-Davidson M.M."/>
            <person name="Collemare J."/>
            <person name="Cramer R."/>
            <person name="Frenkel O."/>
            <person name="Godfrey D."/>
            <person name="Harriman J."/>
            <person name="Hoede C."/>
            <person name="King B.C."/>
            <person name="Klages S."/>
            <person name="Kleemann J."/>
            <person name="Knoll D."/>
            <person name="Koti P.S."/>
            <person name="Kreplak J."/>
            <person name="Lopez-Ruiz F.J."/>
            <person name="Lu X."/>
            <person name="Maekawa T."/>
            <person name="Mahanil S."/>
            <person name="Micali C."/>
            <person name="Milgroom M.G."/>
            <person name="Montana G."/>
            <person name="Noir S."/>
            <person name="O'Connell R.J."/>
            <person name="Oberhaensli S."/>
            <person name="Parlange F."/>
            <person name="Pedersen C."/>
            <person name="Quesneville H."/>
            <person name="Reinhardt R."/>
            <person name="Rott M."/>
            <person name="Sacristan S."/>
            <person name="Schmidt S.M."/>
            <person name="Schoen M."/>
            <person name="Skamnioti P."/>
            <person name="Sommer H."/>
            <person name="Stephens A."/>
            <person name="Takahara H."/>
            <person name="Thordal-Christensen H."/>
            <person name="Vigouroux M."/>
            <person name="Wessling R."/>
            <person name="Wicker T."/>
            <person name="Panstruga R."/>
        </authorList>
    </citation>
    <scope>NUCLEOTIDE SEQUENCE [LARGE SCALE GENOMIC DNA]</scope>
    <source>
        <strain evidence="2">DH14</strain>
    </source>
</reference>
<dbReference type="AlphaFoldDB" id="N1JQD8"/>
<evidence type="ECO:0000313" key="2">
    <source>
        <dbReference type="EMBL" id="CCU82935.1"/>
    </source>
</evidence>
<dbReference type="Proteomes" id="UP000015441">
    <property type="component" value="Unassembled WGS sequence"/>
</dbReference>
<dbReference type="InterPro" id="IPR001878">
    <property type="entry name" value="Znf_CCHC"/>
</dbReference>
<proteinExistence type="predicted"/>
<keyword evidence="3" id="KW-1185">Reference proteome</keyword>